<dbReference type="AlphaFoldDB" id="A0AAV5SQL0"/>
<feature type="transmembrane region" description="Helical" evidence="6">
    <location>
        <begin position="7"/>
        <end position="27"/>
    </location>
</feature>
<keyword evidence="8" id="KW-1185">Reference proteome</keyword>
<dbReference type="Pfam" id="PF10317">
    <property type="entry name" value="7TM_GPCR_Srd"/>
    <property type="match status" value="1"/>
</dbReference>
<dbReference type="InterPro" id="IPR050920">
    <property type="entry name" value="Nematode_rcpt-like_delta"/>
</dbReference>
<comment type="subcellular location">
    <subcellularLocation>
        <location evidence="1">Membrane</location>
        <topology evidence="1">Multi-pass membrane protein</topology>
    </subcellularLocation>
</comment>
<evidence type="ECO:0000313" key="7">
    <source>
        <dbReference type="EMBL" id="GMS82449.1"/>
    </source>
</evidence>
<evidence type="ECO:0000256" key="6">
    <source>
        <dbReference type="SAM" id="Phobius"/>
    </source>
</evidence>
<comment type="caution">
    <text evidence="7">The sequence shown here is derived from an EMBL/GenBank/DDBJ whole genome shotgun (WGS) entry which is preliminary data.</text>
</comment>
<evidence type="ECO:0008006" key="9">
    <source>
        <dbReference type="Google" id="ProtNLM"/>
    </source>
</evidence>
<keyword evidence="4 6" id="KW-1133">Transmembrane helix</keyword>
<reference evidence="7" key="1">
    <citation type="submission" date="2023-10" db="EMBL/GenBank/DDBJ databases">
        <title>Genome assembly of Pristionchus species.</title>
        <authorList>
            <person name="Yoshida K."/>
            <person name="Sommer R.J."/>
        </authorList>
    </citation>
    <scope>NUCLEOTIDE SEQUENCE</scope>
    <source>
        <strain evidence="7">RS0144</strain>
    </source>
</reference>
<evidence type="ECO:0000256" key="5">
    <source>
        <dbReference type="ARBA" id="ARBA00023136"/>
    </source>
</evidence>
<protein>
    <recommendedName>
        <fullName evidence="9">G protein-coupled receptor</fullName>
    </recommendedName>
</protein>
<feature type="transmembrane region" description="Helical" evidence="6">
    <location>
        <begin position="114"/>
        <end position="136"/>
    </location>
</feature>
<feature type="transmembrane region" description="Helical" evidence="6">
    <location>
        <begin position="81"/>
        <end position="102"/>
    </location>
</feature>
<accession>A0AAV5SQL0</accession>
<dbReference type="GO" id="GO:0016020">
    <property type="term" value="C:membrane"/>
    <property type="evidence" value="ECO:0007669"/>
    <property type="project" value="UniProtKB-SubCell"/>
</dbReference>
<proteinExistence type="inferred from homology"/>
<feature type="non-terminal residue" evidence="7">
    <location>
        <position position="137"/>
    </location>
</feature>
<keyword evidence="3 6" id="KW-0812">Transmembrane</keyword>
<name>A0AAV5SQL0_9BILA</name>
<dbReference type="PANTHER" id="PTHR22945">
    <property type="entry name" value="SERPENTINE RECEPTOR, CLASS D DELTA"/>
    <property type="match status" value="1"/>
</dbReference>
<gene>
    <name evidence="7" type="ORF">PENTCL1PPCAC_4624</name>
</gene>
<organism evidence="7 8">
    <name type="scientific">Pristionchus entomophagus</name>
    <dbReference type="NCBI Taxonomy" id="358040"/>
    <lineage>
        <taxon>Eukaryota</taxon>
        <taxon>Metazoa</taxon>
        <taxon>Ecdysozoa</taxon>
        <taxon>Nematoda</taxon>
        <taxon>Chromadorea</taxon>
        <taxon>Rhabditida</taxon>
        <taxon>Rhabditina</taxon>
        <taxon>Diplogasteromorpha</taxon>
        <taxon>Diplogasteroidea</taxon>
        <taxon>Neodiplogasteridae</taxon>
        <taxon>Pristionchus</taxon>
    </lineage>
</organism>
<evidence type="ECO:0000313" key="8">
    <source>
        <dbReference type="Proteomes" id="UP001432027"/>
    </source>
</evidence>
<dbReference type="Proteomes" id="UP001432027">
    <property type="component" value="Unassembled WGS sequence"/>
</dbReference>
<keyword evidence="5 6" id="KW-0472">Membrane</keyword>
<dbReference type="InterPro" id="IPR019421">
    <property type="entry name" value="7TM_GPCR_serpentine_rcpt_Srd"/>
</dbReference>
<comment type="similarity">
    <text evidence="2">Belongs to the nematode receptor-like protein srd family.</text>
</comment>
<feature type="transmembrane region" description="Helical" evidence="6">
    <location>
        <begin position="47"/>
        <end position="69"/>
    </location>
</feature>
<dbReference type="PANTHER" id="PTHR22945:SF40">
    <property type="entry name" value="SERPENTINE RECEPTOR, CLASS D (DELTA)-RELATED"/>
    <property type="match status" value="1"/>
</dbReference>
<dbReference type="EMBL" id="BTSX01000002">
    <property type="protein sequence ID" value="GMS82449.1"/>
    <property type="molecule type" value="Genomic_DNA"/>
</dbReference>
<evidence type="ECO:0000256" key="4">
    <source>
        <dbReference type="ARBA" id="ARBA00022989"/>
    </source>
</evidence>
<evidence type="ECO:0000256" key="1">
    <source>
        <dbReference type="ARBA" id="ARBA00004141"/>
    </source>
</evidence>
<evidence type="ECO:0000256" key="3">
    <source>
        <dbReference type="ARBA" id="ARBA00022692"/>
    </source>
</evidence>
<evidence type="ECO:0000256" key="2">
    <source>
        <dbReference type="ARBA" id="ARBA00009166"/>
    </source>
</evidence>
<sequence>MHRKFLSLLPIVPFIGLATFFIGSFNVMHDNALESSTYMSSVEIAVVFIHSCCSITSIPLNLLMTFIAFRHIPASFSTFGIMLKIHALVDLWTALGSSASMLRVIPIDWFVLHISYGPCGYFGATSCFITTSIMFWG</sequence>